<sequence length="138" mass="15902">MICSFCCYLETGRIVFKHNIRNSNLYQNHPSRLMHPNDSRFDSSSAEARVLKNITVHGPIPPIGGTHYHRQRTSPSHYCTRQEARSSLLIRRLLNHVLVVPISGTSPTVKHSSLFSKYVCFKLKNLKLMLNFIHNFII</sequence>
<dbReference type="AlphaFoldDB" id="A0A4Y2CJG6"/>
<organism evidence="1 2">
    <name type="scientific">Araneus ventricosus</name>
    <name type="common">Orbweaver spider</name>
    <name type="synonym">Epeira ventricosa</name>
    <dbReference type="NCBI Taxonomy" id="182803"/>
    <lineage>
        <taxon>Eukaryota</taxon>
        <taxon>Metazoa</taxon>
        <taxon>Ecdysozoa</taxon>
        <taxon>Arthropoda</taxon>
        <taxon>Chelicerata</taxon>
        <taxon>Arachnida</taxon>
        <taxon>Araneae</taxon>
        <taxon>Araneomorphae</taxon>
        <taxon>Entelegynae</taxon>
        <taxon>Araneoidea</taxon>
        <taxon>Araneidae</taxon>
        <taxon>Araneus</taxon>
    </lineage>
</organism>
<gene>
    <name evidence="1" type="ORF">AVEN_217329_1</name>
</gene>
<comment type="caution">
    <text evidence="1">The sequence shown here is derived from an EMBL/GenBank/DDBJ whole genome shotgun (WGS) entry which is preliminary data.</text>
</comment>
<evidence type="ECO:0000313" key="1">
    <source>
        <dbReference type="EMBL" id="GBM04319.1"/>
    </source>
</evidence>
<reference evidence="1 2" key="1">
    <citation type="journal article" date="2019" name="Sci. Rep.">
        <title>Orb-weaving spider Araneus ventricosus genome elucidates the spidroin gene catalogue.</title>
        <authorList>
            <person name="Kono N."/>
            <person name="Nakamura H."/>
            <person name="Ohtoshi R."/>
            <person name="Moran D.A.P."/>
            <person name="Shinohara A."/>
            <person name="Yoshida Y."/>
            <person name="Fujiwara M."/>
            <person name="Mori M."/>
            <person name="Tomita M."/>
            <person name="Arakawa K."/>
        </authorList>
    </citation>
    <scope>NUCLEOTIDE SEQUENCE [LARGE SCALE GENOMIC DNA]</scope>
</reference>
<dbReference type="Proteomes" id="UP000499080">
    <property type="component" value="Unassembled WGS sequence"/>
</dbReference>
<dbReference type="EMBL" id="BGPR01086676">
    <property type="protein sequence ID" value="GBM04319.1"/>
    <property type="molecule type" value="Genomic_DNA"/>
</dbReference>
<accession>A0A4Y2CJG6</accession>
<protein>
    <submittedName>
        <fullName evidence="1">Uncharacterized protein</fullName>
    </submittedName>
</protein>
<proteinExistence type="predicted"/>
<keyword evidence="2" id="KW-1185">Reference proteome</keyword>
<evidence type="ECO:0000313" key="2">
    <source>
        <dbReference type="Proteomes" id="UP000499080"/>
    </source>
</evidence>
<name>A0A4Y2CJG6_ARAVE</name>